<gene>
    <name evidence="2" type="ORF">A5889_003022</name>
</gene>
<protein>
    <recommendedName>
        <fullName evidence="1">Transcription regulator PadR N-terminal domain-containing protein</fullName>
    </recommendedName>
</protein>
<name>A0A200J0H2_9ENTE</name>
<sequence length="121" mass="14024">MNGSDQMDKLSEMLKGILEGMMLQIMSENEVYGYEIVRRLTAMGFAGMTEGTVYTILLRLERNKMVTVTKKPSELGPPRKFYTLNDNGKQELADFWERWQFLSDRVTTLKNGRSNQHDHQS</sequence>
<feature type="domain" description="Transcription regulator PadR N-terminal" evidence="1">
    <location>
        <begin position="22"/>
        <end position="93"/>
    </location>
</feature>
<dbReference type="Pfam" id="PF03551">
    <property type="entry name" value="PadR"/>
    <property type="match status" value="1"/>
</dbReference>
<evidence type="ECO:0000259" key="1">
    <source>
        <dbReference type="Pfam" id="PF03551"/>
    </source>
</evidence>
<dbReference type="PANTHER" id="PTHR33169">
    <property type="entry name" value="PADR-FAMILY TRANSCRIPTIONAL REGULATOR"/>
    <property type="match status" value="1"/>
</dbReference>
<dbReference type="Gene3D" id="1.10.10.10">
    <property type="entry name" value="Winged helix-like DNA-binding domain superfamily/Winged helix DNA-binding domain"/>
    <property type="match status" value="1"/>
</dbReference>
<dbReference type="InterPro" id="IPR036388">
    <property type="entry name" value="WH-like_DNA-bd_sf"/>
</dbReference>
<dbReference type="InterPro" id="IPR005149">
    <property type="entry name" value="Tscrpt_reg_PadR_N"/>
</dbReference>
<comment type="caution">
    <text evidence="2">The sequence shown here is derived from an EMBL/GenBank/DDBJ whole genome shotgun (WGS) entry which is preliminary data.</text>
</comment>
<dbReference type="AlphaFoldDB" id="A0A200J0H2"/>
<dbReference type="PANTHER" id="PTHR33169:SF14">
    <property type="entry name" value="TRANSCRIPTIONAL REGULATOR RV3488"/>
    <property type="match status" value="1"/>
</dbReference>
<dbReference type="SUPFAM" id="SSF46785">
    <property type="entry name" value="Winged helix' DNA-binding domain"/>
    <property type="match status" value="1"/>
</dbReference>
<dbReference type="InterPro" id="IPR052509">
    <property type="entry name" value="Metal_resp_DNA-bind_regulator"/>
</dbReference>
<reference evidence="2" key="1">
    <citation type="submission" date="2017-05" db="EMBL/GenBank/DDBJ databases">
        <title>The Genome Sequence of Enterococcus sp. 9D6_DIV0238.</title>
        <authorList>
            <consortium name="The Broad Institute Genomics Platform"/>
            <consortium name="The Broad Institute Genomic Center for Infectious Diseases"/>
            <person name="Earl A."/>
            <person name="Manson A."/>
            <person name="Schwartman J."/>
            <person name="Gilmore M."/>
            <person name="Abouelleil A."/>
            <person name="Cao P."/>
            <person name="Chapman S."/>
            <person name="Cusick C."/>
            <person name="Shea T."/>
            <person name="Young S."/>
            <person name="Neafsey D."/>
            <person name="Nusbaum C."/>
            <person name="Birren B."/>
        </authorList>
    </citation>
    <scope>NUCLEOTIDE SEQUENCE [LARGE SCALE GENOMIC DNA]</scope>
    <source>
        <strain evidence="2">9D6_DIV0238</strain>
    </source>
</reference>
<proteinExistence type="predicted"/>
<evidence type="ECO:0000313" key="2">
    <source>
        <dbReference type="EMBL" id="OUZ30734.1"/>
    </source>
</evidence>
<accession>A0A200J0H2</accession>
<dbReference type="InterPro" id="IPR036390">
    <property type="entry name" value="WH_DNA-bd_sf"/>
</dbReference>
<organism evidence="2">
    <name type="scientific">Candidatus Enterococcus dunnyi</name>
    <dbReference type="NCBI Taxonomy" id="1834192"/>
    <lineage>
        <taxon>Bacteria</taxon>
        <taxon>Bacillati</taxon>
        <taxon>Bacillota</taxon>
        <taxon>Bacilli</taxon>
        <taxon>Lactobacillales</taxon>
        <taxon>Enterococcaceae</taxon>
        <taxon>Enterococcus</taxon>
    </lineage>
</organism>
<dbReference type="EMBL" id="NIBQ01000003">
    <property type="protein sequence ID" value="OUZ30734.1"/>
    <property type="molecule type" value="Genomic_DNA"/>
</dbReference>